<keyword evidence="5" id="KW-0233">DNA recombination</keyword>
<dbReference type="AlphaFoldDB" id="A0A0K8NW21"/>
<proteinExistence type="inferred from homology"/>
<keyword evidence="4" id="KW-0963">Cytoplasm</keyword>
<dbReference type="STRING" id="1547922.ISF6_4659"/>
<gene>
    <name evidence="6" type="ORF">ISF6_4659</name>
</gene>
<evidence type="ECO:0000313" key="7">
    <source>
        <dbReference type="Proteomes" id="UP000037660"/>
    </source>
</evidence>
<organism evidence="6 7">
    <name type="scientific">Piscinibacter sakaiensis</name>
    <name type="common">Ideonella sakaiensis</name>
    <dbReference type="NCBI Taxonomy" id="1547922"/>
    <lineage>
        <taxon>Bacteria</taxon>
        <taxon>Pseudomonadati</taxon>
        <taxon>Pseudomonadota</taxon>
        <taxon>Betaproteobacteria</taxon>
        <taxon>Burkholderiales</taxon>
        <taxon>Sphaerotilaceae</taxon>
        <taxon>Piscinibacter</taxon>
    </lineage>
</organism>
<reference evidence="6 7" key="2">
    <citation type="journal article" date="2016" name="Science">
        <title>A bacterium that degrades and assimilates poly(ethylene terephthalate).</title>
        <authorList>
            <person name="Yoshida S."/>
            <person name="Hiraga K."/>
            <person name="Takehana T."/>
            <person name="Taniguchi I."/>
            <person name="Yamaji H."/>
            <person name="Maeda Y."/>
            <person name="Toyohara K."/>
            <person name="Miyamoto K."/>
            <person name="Kimura Y."/>
            <person name="Oda K."/>
        </authorList>
    </citation>
    <scope>NUCLEOTIDE SEQUENCE [LARGE SCALE GENOMIC DNA]</scope>
    <source>
        <strain evidence="7">NBRC 110686 / TISTR 2288 / 201-F6</strain>
    </source>
</reference>
<reference evidence="7" key="1">
    <citation type="submission" date="2015-07" db="EMBL/GenBank/DDBJ databases">
        <title>Discovery of a poly(ethylene terephthalate assimilation.</title>
        <authorList>
            <person name="Yoshida S."/>
            <person name="Hiraga K."/>
            <person name="Takehana T."/>
            <person name="Taniguchi I."/>
            <person name="Yamaji H."/>
            <person name="Maeda Y."/>
            <person name="Toyohara K."/>
            <person name="Miyamoto K."/>
            <person name="Kimura Y."/>
            <person name="Oda K."/>
        </authorList>
    </citation>
    <scope>NUCLEOTIDE SEQUENCE [LARGE SCALE GENOMIC DNA]</scope>
    <source>
        <strain evidence="7">NBRC 110686 / TISTR 2288 / 201-F6</strain>
    </source>
</reference>
<dbReference type="NCBIfam" id="NF001464">
    <property type="entry name" value="PRK00321.1-5"/>
    <property type="match status" value="1"/>
</dbReference>
<dbReference type="GO" id="GO:0043590">
    <property type="term" value="C:bacterial nucleoid"/>
    <property type="evidence" value="ECO:0007669"/>
    <property type="project" value="TreeGrafter"/>
</dbReference>
<dbReference type="NCBIfam" id="NF001463">
    <property type="entry name" value="PRK00321.1-4"/>
    <property type="match status" value="1"/>
</dbReference>
<dbReference type="EMBL" id="BBYR01000007">
    <property type="protein sequence ID" value="GAP34484.1"/>
    <property type="molecule type" value="Genomic_DNA"/>
</dbReference>
<dbReference type="GO" id="GO:0000018">
    <property type="term" value="P:regulation of DNA recombination"/>
    <property type="evidence" value="ECO:0007669"/>
    <property type="project" value="TreeGrafter"/>
</dbReference>
<comment type="caution">
    <text evidence="6">The sequence shown here is derived from an EMBL/GenBank/DDBJ whole genome shotgun (WGS) entry which is preliminary data.</text>
</comment>
<evidence type="ECO:0000313" key="6">
    <source>
        <dbReference type="EMBL" id="GAP34484.1"/>
    </source>
</evidence>
<evidence type="ECO:0000256" key="1">
    <source>
        <dbReference type="ARBA" id="ARBA00004453"/>
    </source>
</evidence>
<dbReference type="PANTHER" id="PTHR38103:SF1">
    <property type="entry name" value="RECOMBINATION-ASSOCIATED PROTEIN RDGC"/>
    <property type="match status" value="1"/>
</dbReference>
<comment type="similarity">
    <text evidence="2">Belongs to the RdgC family.</text>
</comment>
<protein>
    <recommendedName>
        <fullName evidence="3">Recombination-associated protein RdgC</fullName>
    </recommendedName>
</protein>
<dbReference type="OrthoDB" id="5290530at2"/>
<evidence type="ECO:0000256" key="2">
    <source>
        <dbReference type="ARBA" id="ARBA00008657"/>
    </source>
</evidence>
<keyword evidence="7" id="KW-1185">Reference proteome</keyword>
<comment type="subcellular location">
    <subcellularLocation>
        <location evidence="1">Cytoplasm</location>
        <location evidence="1">Nucleoid</location>
    </subcellularLocation>
</comment>
<evidence type="ECO:0000256" key="3">
    <source>
        <dbReference type="ARBA" id="ARBA00022296"/>
    </source>
</evidence>
<evidence type="ECO:0000256" key="5">
    <source>
        <dbReference type="ARBA" id="ARBA00023172"/>
    </source>
</evidence>
<dbReference type="Pfam" id="PF04381">
    <property type="entry name" value="RdgC"/>
    <property type="match status" value="1"/>
</dbReference>
<dbReference type="PANTHER" id="PTHR38103">
    <property type="entry name" value="RECOMBINATION-ASSOCIATED PROTEIN RDGC"/>
    <property type="match status" value="1"/>
</dbReference>
<accession>A0A0K8NW21</accession>
<dbReference type="RefSeq" id="WP_054018595.1">
    <property type="nucleotide sequence ID" value="NZ_BBYR01000007.1"/>
</dbReference>
<sequence length="323" mass="34507">MLKNLIVYRIGPGWLPDREALATALEAGRFVPCAPTQPASVGWVPPRGEAHGALVEVVDGQWLLRLQTERKLLPASVVRRRVEERAAQIERSTGRKPGKREQRTLKDEVQLELLPLAFSREAALAVWIDPQARTLAVDTGSQARADEVVSALVKAADGLAVMLLQSQVGAASAMAGWLGTGEAPAGFTIDRECELKSPDEMKSVVRYARHGLDGDDVRQHIAGGKRPTRLAMTWADRVSFVLTEGLQLKKLDFLDVVFEARAADDAGFDADAAICTGELRRLIPELLDALGGELDALAPAPLPAPEAGVATVAPAAAPSRAAA</sequence>
<dbReference type="GO" id="GO:0003690">
    <property type="term" value="F:double-stranded DNA binding"/>
    <property type="evidence" value="ECO:0007669"/>
    <property type="project" value="TreeGrafter"/>
</dbReference>
<evidence type="ECO:0000256" key="4">
    <source>
        <dbReference type="ARBA" id="ARBA00022490"/>
    </source>
</evidence>
<dbReference type="InterPro" id="IPR007476">
    <property type="entry name" value="RdgC"/>
</dbReference>
<name>A0A0K8NW21_PISS1</name>
<dbReference type="GO" id="GO:0006310">
    <property type="term" value="P:DNA recombination"/>
    <property type="evidence" value="ECO:0007669"/>
    <property type="project" value="UniProtKB-KW"/>
</dbReference>
<dbReference type="Proteomes" id="UP000037660">
    <property type="component" value="Unassembled WGS sequence"/>
</dbReference>